<evidence type="ECO:0000313" key="8">
    <source>
        <dbReference type="Proteomes" id="UP000637002"/>
    </source>
</evidence>
<accession>A0A916X9B0</accession>
<evidence type="ECO:0000256" key="3">
    <source>
        <dbReference type="ARBA" id="ARBA00023125"/>
    </source>
</evidence>
<dbReference type="Pfam" id="PF03466">
    <property type="entry name" value="LysR_substrate"/>
    <property type="match status" value="1"/>
</dbReference>
<dbReference type="InterPro" id="IPR005119">
    <property type="entry name" value="LysR_subst-bd"/>
</dbReference>
<keyword evidence="5" id="KW-1133">Transmembrane helix</keyword>
<keyword evidence="5" id="KW-0812">Transmembrane</keyword>
<dbReference type="SUPFAM" id="SSF53850">
    <property type="entry name" value="Periplasmic binding protein-like II"/>
    <property type="match status" value="1"/>
</dbReference>
<dbReference type="PROSITE" id="PS50931">
    <property type="entry name" value="HTH_LYSR"/>
    <property type="match status" value="1"/>
</dbReference>
<dbReference type="GO" id="GO:0003700">
    <property type="term" value="F:DNA-binding transcription factor activity"/>
    <property type="evidence" value="ECO:0007669"/>
    <property type="project" value="InterPro"/>
</dbReference>
<evidence type="ECO:0000256" key="4">
    <source>
        <dbReference type="ARBA" id="ARBA00023163"/>
    </source>
</evidence>
<dbReference type="InterPro" id="IPR036390">
    <property type="entry name" value="WH_DNA-bd_sf"/>
</dbReference>
<organism evidence="7 8">
    <name type="scientific">Chelatococcus reniformis</name>
    <dbReference type="NCBI Taxonomy" id="1494448"/>
    <lineage>
        <taxon>Bacteria</taxon>
        <taxon>Pseudomonadati</taxon>
        <taxon>Pseudomonadota</taxon>
        <taxon>Alphaproteobacteria</taxon>
        <taxon>Hyphomicrobiales</taxon>
        <taxon>Chelatococcaceae</taxon>
        <taxon>Chelatococcus</taxon>
    </lineage>
</organism>
<comment type="caution">
    <text evidence="7">The sequence shown here is derived from an EMBL/GenBank/DDBJ whole genome shotgun (WGS) entry which is preliminary data.</text>
</comment>
<keyword evidence="3" id="KW-0238">DNA-binding</keyword>
<evidence type="ECO:0000256" key="1">
    <source>
        <dbReference type="ARBA" id="ARBA00009437"/>
    </source>
</evidence>
<dbReference type="Proteomes" id="UP000637002">
    <property type="component" value="Unassembled WGS sequence"/>
</dbReference>
<keyword evidence="4" id="KW-0804">Transcription</keyword>
<keyword evidence="8" id="KW-1185">Reference proteome</keyword>
<dbReference type="PANTHER" id="PTHR30346">
    <property type="entry name" value="TRANSCRIPTIONAL DUAL REGULATOR HCAR-RELATED"/>
    <property type="match status" value="1"/>
</dbReference>
<feature type="transmembrane region" description="Helical" evidence="5">
    <location>
        <begin position="113"/>
        <end position="131"/>
    </location>
</feature>
<evidence type="ECO:0000259" key="6">
    <source>
        <dbReference type="PROSITE" id="PS50931"/>
    </source>
</evidence>
<keyword evidence="2" id="KW-0805">Transcription regulation</keyword>
<keyword evidence="5" id="KW-0472">Membrane</keyword>
<dbReference type="Pfam" id="PF00126">
    <property type="entry name" value="HTH_1"/>
    <property type="match status" value="1"/>
</dbReference>
<dbReference type="Gene3D" id="1.10.10.10">
    <property type="entry name" value="Winged helix-like DNA-binding domain superfamily/Winged helix DNA-binding domain"/>
    <property type="match status" value="1"/>
</dbReference>
<evidence type="ECO:0000313" key="7">
    <source>
        <dbReference type="EMBL" id="GGC54210.1"/>
    </source>
</evidence>
<gene>
    <name evidence="7" type="ORF">GCM10010994_11450</name>
</gene>
<evidence type="ECO:0000256" key="2">
    <source>
        <dbReference type="ARBA" id="ARBA00023015"/>
    </source>
</evidence>
<dbReference type="PANTHER" id="PTHR30346:SF0">
    <property type="entry name" value="HCA OPERON TRANSCRIPTIONAL ACTIVATOR HCAR"/>
    <property type="match status" value="1"/>
</dbReference>
<dbReference type="AlphaFoldDB" id="A0A916X9B0"/>
<dbReference type="GO" id="GO:0032993">
    <property type="term" value="C:protein-DNA complex"/>
    <property type="evidence" value="ECO:0007669"/>
    <property type="project" value="TreeGrafter"/>
</dbReference>
<dbReference type="InterPro" id="IPR036388">
    <property type="entry name" value="WH-like_DNA-bd_sf"/>
</dbReference>
<sequence length="335" mass="37236">MFKQMINKVQGGKNPLGSDRFLTAVTFRQIRYFVAVAETGKISTAAAMVGISASAVTEAVGELAAVSGIKLFERHPRGLALTYEGHRFLAHCRNILSAVESAGYALTRPNNDLAGTITLAVSITVGGYFLAPLLSRFRQRFPNVDVVIREAKRVDIEAGLLKGEFDLGLLLVSNLADRVNLASHTLVRSMRRLWLPPKHPLLKEDIITLADVAREPYVQLLIDDAEASTNSYWQAHKLRPNIVMRTESVEAVRSLIAFRNGVTILSDMMYRPWSLEGDRIEVREVAANIPTLNTGVAWAGDRPLSVPAHTFSEFCRIEYESGRLDGRRHMPIERE</sequence>
<protein>
    <submittedName>
        <fullName evidence="7">LysR family transcriptional regulator</fullName>
    </submittedName>
</protein>
<reference evidence="7" key="1">
    <citation type="journal article" date="2014" name="Int. J. Syst. Evol. Microbiol.">
        <title>Complete genome sequence of Corynebacterium casei LMG S-19264T (=DSM 44701T), isolated from a smear-ripened cheese.</title>
        <authorList>
            <consortium name="US DOE Joint Genome Institute (JGI-PGF)"/>
            <person name="Walter F."/>
            <person name="Albersmeier A."/>
            <person name="Kalinowski J."/>
            <person name="Ruckert C."/>
        </authorList>
    </citation>
    <scope>NUCLEOTIDE SEQUENCE</scope>
    <source>
        <strain evidence="7">CGMCC 1.12919</strain>
    </source>
</reference>
<dbReference type="EMBL" id="BMGG01000002">
    <property type="protein sequence ID" value="GGC54210.1"/>
    <property type="molecule type" value="Genomic_DNA"/>
</dbReference>
<dbReference type="GO" id="GO:0003677">
    <property type="term" value="F:DNA binding"/>
    <property type="evidence" value="ECO:0007669"/>
    <property type="project" value="UniProtKB-KW"/>
</dbReference>
<evidence type="ECO:0000256" key="5">
    <source>
        <dbReference type="SAM" id="Phobius"/>
    </source>
</evidence>
<reference evidence="7" key="2">
    <citation type="submission" date="2020-09" db="EMBL/GenBank/DDBJ databases">
        <authorList>
            <person name="Sun Q."/>
            <person name="Zhou Y."/>
        </authorList>
    </citation>
    <scope>NUCLEOTIDE SEQUENCE</scope>
    <source>
        <strain evidence="7">CGMCC 1.12919</strain>
    </source>
</reference>
<proteinExistence type="inferred from homology"/>
<comment type="similarity">
    <text evidence="1">Belongs to the LysR transcriptional regulatory family.</text>
</comment>
<name>A0A916X9B0_9HYPH</name>
<feature type="domain" description="HTH lysR-type" evidence="6">
    <location>
        <begin position="25"/>
        <end position="82"/>
    </location>
</feature>
<dbReference type="InterPro" id="IPR000847">
    <property type="entry name" value="LysR_HTH_N"/>
</dbReference>
<dbReference type="SUPFAM" id="SSF46785">
    <property type="entry name" value="Winged helix' DNA-binding domain"/>
    <property type="match status" value="1"/>
</dbReference>
<dbReference type="Gene3D" id="3.40.190.10">
    <property type="entry name" value="Periplasmic binding protein-like II"/>
    <property type="match status" value="2"/>
</dbReference>